<sequence length="489" mass="56858">MKSFKGYERVWYPPMNEESSLNYSSSNQHEKFPFSLISYNILAQALCNRQGSQKYLTKSQARWNIRRNNLLNEISHYNSDLISLQECDFYDSFWKSELERLGYETLYSQQFNCEKNYQPMPYGLLTAFKKDKFKLLEFVVLDYQKEALKDVNITDIEIYEAKLSGNIALISVLSPIDHPEKVLILSNTHLYWRPACNSVRVRQALILMQTVQKLKETYDSQSSYESVEYVCTGDYNTSPNDPPYILLTTRNPSNNEPFKGDYNAVKLWEVINNGTDDEFIKEFPLVFVEEIKLVLESKLQMESSLQLTSNSITVADPLNGQDCTSIDTVSRESTEECNQGIKDTVVSQEEVERIFKEQYQQRIRNIKQCIHQFSLSLPIISLYTFYNSHCDKEEDIKAMKVHERWSNNDLPYTTYTPHYISTLDYVFVSENSTLSLTHLLSVPTPQQIQEEHSQLTQLLEEKDSGDSLVWIPNDIHSSDHFSLGVRMSQ</sequence>
<dbReference type="AlphaFoldDB" id="D2VRN3"/>
<name>D2VRN3_NAEGR</name>
<dbReference type="eggNOG" id="KOG2338">
    <property type="taxonomic scope" value="Eukaryota"/>
</dbReference>
<evidence type="ECO:0000259" key="1">
    <source>
        <dbReference type="Pfam" id="PF03372"/>
    </source>
</evidence>
<feature type="domain" description="Endonuclease/exonuclease/phosphatase" evidence="1">
    <location>
        <begin position="38"/>
        <end position="254"/>
    </location>
</feature>
<dbReference type="InterPro" id="IPR036691">
    <property type="entry name" value="Endo/exonu/phosph_ase_sf"/>
</dbReference>
<dbReference type="RefSeq" id="XP_002673166.1">
    <property type="nucleotide sequence ID" value="XM_002673120.1"/>
</dbReference>
<dbReference type="OrthoDB" id="428734at2759"/>
<dbReference type="KEGG" id="ngr:NAEGRDRAFT_51717"/>
<dbReference type="Gene3D" id="3.60.10.10">
    <property type="entry name" value="Endonuclease/exonuclease/phosphatase"/>
    <property type="match status" value="1"/>
</dbReference>
<dbReference type="EMBL" id="GG738892">
    <property type="protein sequence ID" value="EFC40422.1"/>
    <property type="molecule type" value="Genomic_DNA"/>
</dbReference>
<dbReference type="InterPro" id="IPR050410">
    <property type="entry name" value="CCR4/nocturin_mRNA_transcr"/>
</dbReference>
<keyword evidence="3" id="KW-1185">Reference proteome</keyword>
<dbReference type="SUPFAM" id="SSF56219">
    <property type="entry name" value="DNase I-like"/>
    <property type="match status" value="1"/>
</dbReference>
<dbReference type="PANTHER" id="PTHR12121:SF36">
    <property type="entry name" value="ENDONUCLEASE_EXONUCLEASE_PHOSPHATASE DOMAIN-CONTAINING PROTEIN"/>
    <property type="match status" value="1"/>
</dbReference>
<dbReference type="InterPro" id="IPR005135">
    <property type="entry name" value="Endo/exonuclease/phosphatase"/>
</dbReference>
<dbReference type="Proteomes" id="UP000006671">
    <property type="component" value="Unassembled WGS sequence"/>
</dbReference>
<dbReference type="Pfam" id="PF03372">
    <property type="entry name" value="Exo_endo_phos"/>
    <property type="match status" value="1"/>
</dbReference>
<dbReference type="InParanoid" id="D2VRN3"/>
<evidence type="ECO:0000313" key="2">
    <source>
        <dbReference type="EMBL" id="EFC40422.1"/>
    </source>
</evidence>
<protein>
    <submittedName>
        <fullName evidence="2">Predicted protein</fullName>
    </submittedName>
</protein>
<proteinExistence type="predicted"/>
<reference evidence="2 3" key="1">
    <citation type="journal article" date="2010" name="Cell">
        <title>The genome of Naegleria gruberi illuminates early eukaryotic versatility.</title>
        <authorList>
            <person name="Fritz-Laylin L.K."/>
            <person name="Prochnik S.E."/>
            <person name="Ginger M.L."/>
            <person name="Dacks J.B."/>
            <person name="Carpenter M.L."/>
            <person name="Field M.C."/>
            <person name="Kuo A."/>
            <person name="Paredez A."/>
            <person name="Chapman J."/>
            <person name="Pham J."/>
            <person name="Shu S."/>
            <person name="Neupane R."/>
            <person name="Cipriano M."/>
            <person name="Mancuso J."/>
            <person name="Tu H."/>
            <person name="Salamov A."/>
            <person name="Lindquist E."/>
            <person name="Shapiro H."/>
            <person name="Lucas S."/>
            <person name="Grigoriev I.V."/>
            <person name="Cande W.Z."/>
            <person name="Fulton C."/>
            <person name="Rokhsar D.S."/>
            <person name="Dawson S.C."/>
        </authorList>
    </citation>
    <scope>NUCLEOTIDE SEQUENCE [LARGE SCALE GENOMIC DNA]</scope>
    <source>
        <strain evidence="2 3">NEG-M</strain>
    </source>
</reference>
<dbReference type="FunCoup" id="D2VRN3">
    <property type="interactions" value="212"/>
</dbReference>
<dbReference type="VEuPathDB" id="AmoebaDB:NAEGRDRAFT_51717"/>
<evidence type="ECO:0000313" key="3">
    <source>
        <dbReference type="Proteomes" id="UP000006671"/>
    </source>
</evidence>
<dbReference type="OMA" id="LEHTHET"/>
<organism evidence="3">
    <name type="scientific">Naegleria gruberi</name>
    <name type="common">Amoeba</name>
    <dbReference type="NCBI Taxonomy" id="5762"/>
    <lineage>
        <taxon>Eukaryota</taxon>
        <taxon>Discoba</taxon>
        <taxon>Heterolobosea</taxon>
        <taxon>Tetramitia</taxon>
        <taxon>Eutetramitia</taxon>
        <taxon>Vahlkampfiidae</taxon>
        <taxon>Naegleria</taxon>
    </lineage>
</organism>
<gene>
    <name evidence="2" type="ORF">NAEGRDRAFT_51717</name>
</gene>
<dbReference type="PANTHER" id="PTHR12121">
    <property type="entry name" value="CARBON CATABOLITE REPRESSOR PROTEIN 4"/>
    <property type="match status" value="1"/>
</dbReference>
<dbReference type="GO" id="GO:0000175">
    <property type="term" value="F:3'-5'-RNA exonuclease activity"/>
    <property type="evidence" value="ECO:0007669"/>
    <property type="project" value="TreeGrafter"/>
</dbReference>
<dbReference type="GeneID" id="8854597"/>
<accession>D2VRN3</accession>